<keyword evidence="8" id="KW-0472">Membrane</keyword>
<dbReference type="Proteomes" id="UP000235220">
    <property type="component" value="Chromosome 7"/>
</dbReference>
<organism evidence="10 11">
    <name type="scientific">Juglans regia</name>
    <name type="common">English walnut</name>
    <dbReference type="NCBI Taxonomy" id="51240"/>
    <lineage>
        <taxon>Eukaryota</taxon>
        <taxon>Viridiplantae</taxon>
        <taxon>Streptophyta</taxon>
        <taxon>Embryophyta</taxon>
        <taxon>Tracheophyta</taxon>
        <taxon>Spermatophyta</taxon>
        <taxon>Magnoliopsida</taxon>
        <taxon>eudicotyledons</taxon>
        <taxon>Gunneridae</taxon>
        <taxon>Pentapetalae</taxon>
        <taxon>rosids</taxon>
        <taxon>fabids</taxon>
        <taxon>Fagales</taxon>
        <taxon>Juglandaceae</taxon>
        <taxon>Juglans</taxon>
    </lineage>
</organism>
<evidence type="ECO:0000256" key="9">
    <source>
        <dbReference type="ARBA" id="ARBA00023310"/>
    </source>
</evidence>
<sequence>MVSMASMLTQLQTKLAQASQYMAKHGGARYKQLLEQNKQYIQEPPTIEKCQMLANELFYTRLASIPGRYESFWKEVDYIKYLFKNRQEMKLENAGIGVLFGLECLTWFYVGEIVGRGFTLTGYHV</sequence>
<evidence type="ECO:0000256" key="3">
    <source>
        <dbReference type="ARBA" id="ARBA00022448"/>
    </source>
</evidence>
<keyword evidence="4" id="KW-0138">CF(0)</keyword>
<dbReference type="InParanoid" id="A0A6P9EZ24"/>
<dbReference type="GeneID" id="108982896"/>
<keyword evidence="6" id="KW-0406">Ion transport</keyword>
<comment type="subcellular location">
    <subcellularLocation>
        <location evidence="1">Mitochondrion membrane</location>
    </subcellularLocation>
</comment>
<keyword evidence="3" id="KW-0813">Transport</keyword>
<evidence type="ECO:0000256" key="1">
    <source>
        <dbReference type="ARBA" id="ARBA00004325"/>
    </source>
</evidence>
<gene>
    <name evidence="11" type="primary">LOC108982896</name>
</gene>
<accession>A0A6P9EZ24</accession>
<dbReference type="GO" id="GO:0015986">
    <property type="term" value="P:proton motive force-driven ATP synthesis"/>
    <property type="evidence" value="ECO:0000318"/>
    <property type="project" value="GO_Central"/>
</dbReference>
<evidence type="ECO:0000256" key="2">
    <source>
        <dbReference type="ARBA" id="ARBA00005699"/>
    </source>
</evidence>
<dbReference type="GO" id="GO:0031966">
    <property type="term" value="C:mitochondrial membrane"/>
    <property type="evidence" value="ECO:0007669"/>
    <property type="project" value="UniProtKB-SubCell"/>
</dbReference>
<reference evidence="11" key="1">
    <citation type="submission" date="2025-08" db="UniProtKB">
        <authorList>
            <consortium name="RefSeq"/>
        </authorList>
    </citation>
    <scope>IDENTIFICATION</scope>
    <source>
        <tissue evidence="11">Leaves</tissue>
    </source>
</reference>
<evidence type="ECO:0000256" key="6">
    <source>
        <dbReference type="ARBA" id="ARBA00023065"/>
    </source>
</evidence>
<dbReference type="AlphaFoldDB" id="A0A6P9EZ24"/>
<evidence type="ECO:0000313" key="11">
    <source>
        <dbReference type="RefSeq" id="XP_035547827.1"/>
    </source>
</evidence>
<dbReference type="Pfam" id="PF04718">
    <property type="entry name" value="ATP-synt_G"/>
    <property type="match status" value="1"/>
</dbReference>
<keyword evidence="5" id="KW-0375">Hydrogen ion transport</keyword>
<evidence type="ECO:0000256" key="8">
    <source>
        <dbReference type="ARBA" id="ARBA00023136"/>
    </source>
</evidence>
<keyword evidence="7" id="KW-0496">Mitochondrion</keyword>
<evidence type="ECO:0000256" key="5">
    <source>
        <dbReference type="ARBA" id="ARBA00022781"/>
    </source>
</evidence>
<keyword evidence="10" id="KW-1185">Reference proteome</keyword>
<dbReference type="GO" id="GO:0045259">
    <property type="term" value="C:proton-transporting ATP synthase complex"/>
    <property type="evidence" value="ECO:0007669"/>
    <property type="project" value="UniProtKB-KW"/>
</dbReference>
<proteinExistence type="inferred from homology"/>
<name>A0A6P9EZ24_JUGRE</name>
<keyword evidence="9" id="KW-0066">ATP synthesis</keyword>
<dbReference type="PANTHER" id="PTHR12386">
    <property type="entry name" value="ATP SYNTHASE SUBUNIT"/>
    <property type="match status" value="1"/>
</dbReference>
<dbReference type="RefSeq" id="XP_035547827.1">
    <property type="nucleotide sequence ID" value="XM_035691934.1"/>
</dbReference>
<evidence type="ECO:0000313" key="10">
    <source>
        <dbReference type="Proteomes" id="UP000235220"/>
    </source>
</evidence>
<dbReference type="InterPro" id="IPR006808">
    <property type="entry name" value="ATP_synth_F0_gsu_mt"/>
</dbReference>
<protein>
    <submittedName>
        <fullName evidence="11">Uncharacterized protein LOC108982896 isoform X1</fullName>
    </submittedName>
</protein>
<dbReference type="OrthoDB" id="437at2759"/>
<comment type="similarity">
    <text evidence="2">Belongs to the ATPase g subunit family.</text>
</comment>
<dbReference type="GO" id="GO:0015078">
    <property type="term" value="F:proton transmembrane transporter activity"/>
    <property type="evidence" value="ECO:0007669"/>
    <property type="project" value="InterPro"/>
</dbReference>
<evidence type="ECO:0000256" key="4">
    <source>
        <dbReference type="ARBA" id="ARBA00022547"/>
    </source>
</evidence>
<evidence type="ECO:0000256" key="7">
    <source>
        <dbReference type="ARBA" id="ARBA00023128"/>
    </source>
</evidence>